<evidence type="ECO:0000313" key="3">
    <source>
        <dbReference type="RefSeq" id="XP_065661710.1"/>
    </source>
</evidence>
<dbReference type="Proteomes" id="UP001652625">
    <property type="component" value="Chromosome 09"/>
</dbReference>
<organism evidence="2 3">
    <name type="scientific">Hydra vulgaris</name>
    <name type="common">Hydra</name>
    <name type="synonym">Hydra attenuata</name>
    <dbReference type="NCBI Taxonomy" id="6087"/>
    <lineage>
        <taxon>Eukaryota</taxon>
        <taxon>Metazoa</taxon>
        <taxon>Cnidaria</taxon>
        <taxon>Hydrozoa</taxon>
        <taxon>Hydroidolina</taxon>
        <taxon>Anthoathecata</taxon>
        <taxon>Aplanulata</taxon>
        <taxon>Hydridae</taxon>
        <taxon>Hydra</taxon>
    </lineage>
</organism>
<protein>
    <submittedName>
        <fullName evidence="3">Uncharacterized protein LOC101237482</fullName>
    </submittedName>
</protein>
<evidence type="ECO:0000313" key="2">
    <source>
        <dbReference type="Proteomes" id="UP001652625"/>
    </source>
</evidence>
<keyword evidence="2" id="KW-1185">Reference proteome</keyword>
<feature type="signal peptide" evidence="1">
    <location>
        <begin position="1"/>
        <end position="24"/>
    </location>
</feature>
<name>A0ABM4CIY3_HYDVU</name>
<keyword evidence="1" id="KW-0732">Signal</keyword>
<feature type="chain" id="PRO_5046450988" evidence="1">
    <location>
        <begin position="25"/>
        <end position="101"/>
    </location>
</feature>
<dbReference type="RefSeq" id="XP_065661710.1">
    <property type="nucleotide sequence ID" value="XM_065805638.1"/>
</dbReference>
<reference evidence="3" key="1">
    <citation type="submission" date="2025-08" db="UniProtKB">
        <authorList>
            <consortium name="RefSeq"/>
        </authorList>
    </citation>
    <scope>IDENTIFICATION</scope>
</reference>
<proteinExistence type="predicted"/>
<evidence type="ECO:0000256" key="1">
    <source>
        <dbReference type="SAM" id="SignalP"/>
    </source>
</evidence>
<dbReference type="GeneID" id="101237482"/>
<accession>A0ABM4CIY3</accession>
<gene>
    <name evidence="3" type="primary">LOC101237482</name>
</gene>
<sequence>MMKTNFFKCLFLCFIIIKINNSEGYDVRVCTGCTKSLNNRVQCFGPSEEVDCAICGCRVATINCSGMCCFNGSCDFKKGVMNWTCPKNKVCYNVNCAKSCR</sequence>